<reference evidence="1" key="1">
    <citation type="submission" date="2021-05" db="EMBL/GenBank/DDBJ databases">
        <authorList>
            <person name="Alioto T."/>
            <person name="Alioto T."/>
            <person name="Gomez Garrido J."/>
        </authorList>
    </citation>
    <scope>NUCLEOTIDE SEQUENCE</scope>
</reference>
<sequence length="133" mass="15437">MRVLRRQQMNPIATRVRRPQQRAVVDDPPGGIGSRVSWDGDECCCRRCNKTRIDRTPLPPAPIAVRVVAIVRNRNEKLCQTLMSLVELMKQLQAMMMPLVERMKLNRLLTEEKRKMETGPLVVTRMKLEELNM</sequence>
<dbReference type="EMBL" id="HBUF01350906">
    <property type="protein sequence ID" value="CAG6713712.1"/>
    <property type="molecule type" value="Transcribed_RNA"/>
</dbReference>
<name>A0A8D8V341_9HEMI</name>
<dbReference type="EMBL" id="HBUF01350904">
    <property type="protein sequence ID" value="CAG6713704.1"/>
    <property type="molecule type" value="Transcribed_RNA"/>
</dbReference>
<accession>A0A8D8V341</accession>
<dbReference type="AlphaFoldDB" id="A0A8D8V341"/>
<protein>
    <submittedName>
        <fullName evidence="1">Uncharacterized protein</fullName>
    </submittedName>
</protein>
<organism evidence="1">
    <name type="scientific">Cacopsylla melanoneura</name>
    <dbReference type="NCBI Taxonomy" id="428564"/>
    <lineage>
        <taxon>Eukaryota</taxon>
        <taxon>Metazoa</taxon>
        <taxon>Ecdysozoa</taxon>
        <taxon>Arthropoda</taxon>
        <taxon>Hexapoda</taxon>
        <taxon>Insecta</taxon>
        <taxon>Pterygota</taxon>
        <taxon>Neoptera</taxon>
        <taxon>Paraneoptera</taxon>
        <taxon>Hemiptera</taxon>
        <taxon>Sternorrhyncha</taxon>
        <taxon>Psylloidea</taxon>
        <taxon>Psyllidae</taxon>
        <taxon>Psyllinae</taxon>
        <taxon>Cacopsylla</taxon>
    </lineage>
</organism>
<evidence type="ECO:0000313" key="1">
    <source>
        <dbReference type="EMBL" id="CAG6713712.1"/>
    </source>
</evidence>
<proteinExistence type="predicted"/>